<feature type="transmembrane region" description="Helical" evidence="1">
    <location>
        <begin position="116"/>
        <end position="137"/>
    </location>
</feature>
<keyword evidence="1" id="KW-0472">Membrane</keyword>
<evidence type="ECO:0000313" key="3">
    <source>
        <dbReference type="Proteomes" id="UP000632740"/>
    </source>
</evidence>
<feature type="transmembrane region" description="Helical" evidence="1">
    <location>
        <begin position="43"/>
        <end position="61"/>
    </location>
</feature>
<evidence type="ECO:0000313" key="2">
    <source>
        <dbReference type="EMBL" id="GIG19352.1"/>
    </source>
</evidence>
<reference evidence="2" key="1">
    <citation type="submission" date="2021-01" db="EMBL/GenBank/DDBJ databases">
        <title>Whole genome shotgun sequence of Cellulomonas chitinilytica NBRC 110799.</title>
        <authorList>
            <person name="Komaki H."/>
            <person name="Tamura T."/>
        </authorList>
    </citation>
    <scope>NUCLEOTIDE SEQUENCE</scope>
    <source>
        <strain evidence="2">NBRC 110799</strain>
    </source>
</reference>
<keyword evidence="1" id="KW-0812">Transmembrane</keyword>
<keyword evidence="3" id="KW-1185">Reference proteome</keyword>
<protein>
    <submittedName>
        <fullName evidence="2">Uncharacterized protein</fullName>
    </submittedName>
</protein>
<dbReference type="EMBL" id="BONK01000001">
    <property type="protein sequence ID" value="GIG19352.1"/>
    <property type="molecule type" value="Genomic_DNA"/>
</dbReference>
<keyword evidence="1" id="KW-1133">Transmembrane helix</keyword>
<sequence>MTYPDQPPSGPPSAMPVAPTYAAPQEVGPVVERPASVTRAVQLMYAGAALSLVGIVVAWATKSSLRDTVATATPSLSASELDTAVTIALTVATVVGLVGVGLWLWMAAANNAGRSWARIVATVFGGLNVVSTLYSLVSSAGPAIILNLLSVALAVVILVLLWRPASSEYYRSRSARRG</sequence>
<feature type="transmembrane region" description="Helical" evidence="1">
    <location>
        <begin position="81"/>
        <end position="104"/>
    </location>
</feature>
<feature type="transmembrane region" description="Helical" evidence="1">
    <location>
        <begin position="143"/>
        <end position="162"/>
    </location>
</feature>
<name>A0A919NZH5_9CELL</name>
<organism evidence="2 3">
    <name type="scientific">Cellulomonas chitinilytica</name>
    <dbReference type="NCBI Taxonomy" id="398759"/>
    <lineage>
        <taxon>Bacteria</taxon>
        <taxon>Bacillati</taxon>
        <taxon>Actinomycetota</taxon>
        <taxon>Actinomycetes</taxon>
        <taxon>Micrococcales</taxon>
        <taxon>Cellulomonadaceae</taxon>
        <taxon>Cellulomonas</taxon>
    </lineage>
</organism>
<dbReference type="Proteomes" id="UP000632740">
    <property type="component" value="Unassembled WGS sequence"/>
</dbReference>
<comment type="caution">
    <text evidence="2">The sequence shown here is derived from an EMBL/GenBank/DDBJ whole genome shotgun (WGS) entry which is preliminary data.</text>
</comment>
<proteinExistence type="predicted"/>
<dbReference type="RefSeq" id="WP_203747180.1">
    <property type="nucleotide sequence ID" value="NZ_BONK01000001.1"/>
</dbReference>
<gene>
    <name evidence="2" type="ORF">Cch01nite_00760</name>
</gene>
<evidence type="ECO:0000256" key="1">
    <source>
        <dbReference type="SAM" id="Phobius"/>
    </source>
</evidence>
<dbReference type="AlphaFoldDB" id="A0A919NZH5"/>
<accession>A0A919NZH5</accession>